<evidence type="ECO:0000259" key="4">
    <source>
        <dbReference type="PROSITE" id="PS51063"/>
    </source>
</evidence>
<dbReference type="SUPFAM" id="SSF46785">
    <property type="entry name" value="Winged helix' DNA-binding domain"/>
    <property type="match status" value="1"/>
</dbReference>
<dbReference type="SMART" id="SM00100">
    <property type="entry name" value="cNMP"/>
    <property type="match status" value="1"/>
</dbReference>
<dbReference type="AlphaFoldDB" id="A0A975NJZ0"/>
<proteinExistence type="predicted"/>
<feature type="domain" description="HTH crp-type" evidence="4">
    <location>
        <begin position="147"/>
        <end position="221"/>
    </location>
</feature>
<dbReference type="InterPro" id="IPR036390">
    <property type="entry name" value="WH_DNA-bd_sf"/>
</dbReference>
<dbReference type="CDD" id="cd00038">
    <property type="entry name" value="CAP_ED"/>
    <property type="match status" value="1"/>
</dbReference>
<dbReference type="PROSITE" id="PS51063">
    <property type="entry name" value="HTH_CRP_2"/>
    <property type="match status" value="1"/>
</dbReference>
<dbReference type="Pfam" id="PF13545">
    <property type="entry name" value="HTH_Crp_2"/>
    <property type="match status" value="1"/>
</dbReference>
<keyword evidence="2" id="KW-0238">DNA-binding</keyword>
<evidence type="ECO:0000256" key="2">
    <source>
        <dbReference type="ARBA" id="ARBA00023125"/>
    </source>
</evidence>
<dbReference type="Gene3D" id="2.60.120.10">
    <property type="entry name" value="Jelly Rolls"/>
    <property type="match status" value="1"/>
</dbReference>
<dbReference type="Gene3D" id="1.10.10.10">
    <property type="entry name" value="Winged helix-like DNA-binding domain superfamily/Winged helix DNA-binding domain"/>
    <property type="match status" value="1"/>
</dbReference>
<reference evidence="5" key="1">
    <citation type="submission" date="2021-06" db="EMBL/GenBank/DDBJ databases">
        <title>Bradyrhizobium sp. S2-20-1 Genome sequencing.</title>
        <authorList>
            <person name="Jin L."/>
        </authorList>
    </citation>
    <scope>NUCLEOTIDE SEQUENCE</scope>
    <source>
        <strain evidence="5">S2-20-1</strain>
    </source>
</reference>
<evidence type="ECO:0000313" key="5">
    <source>
        <dbReference type="EMBL" id="QWG15941.1"/>
    </source>
</evidence>
<dbReference type="GO" id="GO:0003677">
    <property type="term" value="F:DNA binding"/>
    <property type="evidence" value="ECO:0007669"/>
    <property type="project" value="UniProtKB-KW"/>
</dbReference>
<evidence type="ECO:0000256" key="3">
    <source>
        <dbReference type="ARBA" id="ARBA00023163"/>
    </source>
</evidence>
<gene>
    <name evidence="5" type="ORF">KMZ29_25495</name>
</gene>
<evidence type="ECO:0000313" key="6">
    <source>
        <dbReference type="Proteomes" id="UP000680839"/>
    </source>
</evidence>
<protein>
    <submittedName>
        <fullName evidence="5">Crp/Fnr family transcriptional regulator</fullName>
    </submittedName>
</protein>
<dbReference type="SMART" id="SM00419">
    <property type="entry name" value="HTH_CRP"/>
    <property type="match status" value="1"/>
</dbReference>
<dbReference type="InterPro" id="IPR012318">
    <property type="entry name" value="HTH_CRP"/>
</dbReference>
<organism evidence="5 6">
    <name type="scientific">Bradyrhizobium sediminis</name>
    <dbReference type="NCBI Taxonomy" id="2840469"/>
    <lineage>
        <taxon>Bacteria</taxon>
        <taxon>Pseudomonadati</taxon>
        <taxon>Pseudomonadota</taxon>
        <taxon>Alphaproteobacteria</taxon>
        <taxon>Hyphomicrobiales</taxon>
        <taxon>Nitrobacteraceae</taxon>
        <taxon>Bradyrhizobium</taxon>
    </lineage>
</organism>
<dbReference type="InterPro" id="IPR036388">
    <property type="entry name" value="WH-like_DNA-bd_sf"/>
</dbReference>
<dbReference type="EMBL" id="CP076134">
    <property type="protein sequence ID" value="QWG15941.1"/>
    <property type="molecule type" value="Genomic_DNA"/>
</dbReference>
<keyword evidence="3" id="KW-0804">Transcription</keyword>
<keyword evidence="1" id="KW-0805">Transcription regulation</keyword>
<dbReference type="Proteomes" id="UP000680839">
    <property type="component" value="Chromosome"/>
</dbReference>
<dbReference type="GO" id="GO:0006355">
    <property type="term" value="P:regulation of DNA-templated transcription"/>
    <property type="evidence" value="ECO:0007669"/>
    <property type="project" value="InterPro"/>
</dbReference>
<dbReference type="InterPro" id="IPR000595">
    <property type="entry name" value="cNMP-bd_dom"/>
</dbReference>
<dbReference type="InterPro" id="IPR014710">
    <property type="entry name" value="RmlC-like_jellyroll"/>
</dbReference>
<dbReference type="Pfam" id="PF00027">
    <property type="entry name" value="cNMP_binding"/>
    <property type="match status" value="1"/>
</dbReference>
<name>A0A975NJZ0_9BRAD</name>
<dbReference type="SUPFAM" id="SSF51206">
    <property type="entry name" value="cAMP-binding domain-like"/>
    <property type="match status" value="1"/>
</dbReference>
<sequence length="230" mass="25843">MCPHRDLGFCGTLFDKRFEQSLSDQGGNWQHHQTVPAGKQIGARNQVSEDVFVLCGGWGFRFLQLPDGRRQILNFLLPGDLFSVTSVFEQRFRFSIKALTEAQISAMRREEVQSRLAANPEILTALATSCVAETEAADEMQTALGQCSAEERIAYLLLHLMRRIAARSVIRDQRYPFPLRQQHIADAVGLTPVHVSRVLSLFRDRGVVEVSDGTLQVRNPAELERIGSLH</sequence>
<dbReference type="InterPro" id="IPR018490">
    <property type="entry name" value="cNMP-bd_dom_sf"/>
</dbReference>
<accession>A0A975NJZ0</accession>
<evidence type="ECO:0000256" key="1">
    <source>
        <dbReference type="ARBA" id="ARBA00023015"/>
    </source>
</evidence>